<evidence type="ECO:0000259" key="2">
    <source>
        <dbReference type="PROSITE" id="PS50263"/>
    </source>
</evidence>
<protein>
    <submittedName>
        <fullName evidence="3">Nitrilase</fullName>
    </submittedName>
</protein>
<feature type="domain" description="CN hydrolase" evidence="2">
    <location>
        <begin position="18"/>
        <end position="278"/>
    </location>
</feature>
<reference evidence="3" key="1">
    <citation type="journal article" date="2020" name="mSystems">
        <title>Genome- and Community-Level Interaction Insights into Carbon Utilization and Element Cycling Functions of Hydrothermarchaeota in Hydrothermal Sediment.</title>
        <authorList>
            <person name="Zhou Z."/>
            <person name="Liu Y."/>
            <person name="Xu W."/>
            <person name="Pan J."/>
            <person name="Luo Z.H."/>
            <person name="Li M."/>
        </authorList>
    </citation>
    <scope>NUCLEOTIDE SEQUENCE [LARGE SCALE GENOMIC DNA]</scope>
    <source>
        <strain evidence="3">HyVt-485</strain>
    </source>
</reference>
<sequence length="346" mass="38161">MSKRQSIYKAMALQTRCDAVNACADKNAARAIMLKSLTRIEGQILSARAFHGEDLKLVQLPEYFLSGFPMRESADEWRDKACITPDGAIYARIGEIAHKTGTYIGGNAYETDPHFPALYFQASFLFAPNGEMILRYRRLISMYAPSPYDVWDSYTRHYSLEQVFPVVETPLGRIAAIASEEILYPEICRILAARGAEIILHPTSEASGTGMTPKNIAKIARAQENMLYVISANSAGIFGTPLAPASTDGRSQIVDDRGLVLAETGYGESITACADIDITALRHRRARIGMDNRLARSPMAMYAELFASLDIHPKGTLGEGQKAPAKEFYKNRQQSVIDKLKQAGIV</sequence>
<dbReference type="PANTHER" id="PTHR43674">
    <property type="entry name" value="NITRILASE C965.09-RELATED"/>
    <property type="match status" value="1"/>
</dbReference>
<gene>
    <name evidence="3" type="ORF">ENJ42_06630</name>
</gene>
<dbReference type="Proteomes" id="UP000885830">
    <property type="component" value="Unassembled WGS sequence"/>
</dbReference>
<dbReference type="Pfam" id="PF00795">
    <property type="entry name" value="CN_hydrolase"/>
    <property type="match status" value="1"/>
</dbReference>
<dbReference type="GO" id="GO:0016811">
    <property type="term" value="F:hydrolase activity, acting on carbon-nitrogen (but not peptide) bonds, in linear amides"/>
    <property type="evidence" value="ECO:0007669"/>
    <property type="project" value="TreeGrafter"/>
</dbReference>
<dbReference type="InterPro" id="IPR050345">
    <property type="entry name" value="Aliph_Amidase/BUP"/>
</dbReference>
<proteinExistence type="predicted"/>
<organism evidence="3">
    <name type="scientific">Hellea balneolensis</name>
    <dbReference type="NCBI Taxonomy" id="287478"/>
    <lineage>
        <taxon>Bacteria</taxon>
        <taxon>Pseudomonadati</taxon>
        <taxon>Pseudomonadota</taxon>
        <taxon>Alphaproteobacteria</taxon>
        <taxon>Maricaulales</taxon>
        <taxon>Robiginitomaculaceae</taxon>
        <taxon>Hellea</taxon>
    </lineage>
</organism>
<dbReference type="AlphaFoldDB" id="A0A7C5LVJ4"/>
<name>A0A7C5LVJ4_9PROT</name>
<dbReference type="InterPro" id="IPR036526">
    <property type="entry name" value="C-N_Hydrolase_sf"/>
</dbReference>
<comment type="caution">
    <text evidence="3">The sequence shown here is derived from an EMBL/GenBank/DDBJ whole genome shotgun (WGS) entry which is preliminary data.</text>
</comment>
<accession>A0A7C5LVJ4</accession>
<dbReference type="PANTHER" id="PTHR43674:SF16">
    <property type="entry name" value="CARBON-NITROGEN FAMILY, PUTATIVE (AFU_ORTHOLOGUE AFUA_5G02350)-RELATED"/>
    <property type="match status" value="1"/>
</dbReference>
<keyword evidence="1" id="KW-0378">Hydrolase</keyword>
<evidence type="ECO:0000313" key="3">
    <source>
        <dbReference type="EMBL" id="HHL43270.1"/>
    </source>
</evidence>
<evidence type="ECO:0000256" key="1">
    <source>
        <dbReference type="ARBA" id="ARBA00022801"/>
    </source>
</evidence>
<dbReference type="EMBL" id="DRMJ01000343">
    <property type="protein sequence ID" value="HHL43270.1"/>
    <property type="molecule type" value="Genomic_DNA"/>
</dbReference>
<dbReference type="Gene3D" id="3.60.110.10">
    <property type="entry name" value="Carbon-nitrogen hydrolase"/>
    <property type="match status" value="1"/>
</dbReference>
<dbReference type="InterPro" id="IPR003010">
    <property type="entry name" value="C-N_Hydrolase"/>
</dbReference>
<dbReference type="SUPFAM" id="SSF56317">
    <property type="entry name" value="Carbon-nitrogen hydrolase"/>
    <property type="match status" value="1"/>
</dbReference>
<dbReference type="PROSITE" id="PS50263">
    <property type="entry name" value="CN_HYDROLASE"/>
    <property type="match status" value="1"/>
</dbReference>